<name>A0A3B1CDM6_9ZZZZ</name>
<evidence type="ECO:0000256" key="3">
    <source>
        <dbReference type="ARBA" id="ARBA00022884"/>
    </source>
</evidence>
<dbReference type="AlphaFoldDB" id="A0A3B1CDM6"/>
<dbReference type="EMBL" id="UOGE01000078">
    <property type="protein sequence ID" value="VAX22783.1"/>
    <property type="molecule type" value="Genomic_DNA"/>
</dbReference>
<keyword evidence="2" id="KW-0699">rRNA-binding</keyword>
<dbReference type="PANTHER" id="PTHR11229:SF16">
    <property type="entry name" value="LARGE RIBOSOMAL SUBUNIT PROTEIN UL3C"/>
    <property type="match status" value="1"/>
</dbReference>
<proteinExistence type="inferred from homology"/>
<dbReference type="NCBIfam" id="TIGR03625">
    <property type="entry name" value="L3_bact"/>
    <property type="match status" value="1"/>
</dbReference>
<dbReference type="GO" id="GO:0022625">
    <property type="term" value="C:cytosolic large ribosomal subunit"/>
    <property type="evidence" value="ECO:0007669"/>
    <property type="project" value="TreeGrafter"/>
</dbReference>
<comment type="similarity">
    <text evidence="1">Belongs to the universal ribosomal protein uL3 family.</text>
</comment>
<evidence type="ECO:0000256" key="5">
    <source>
        <dbReference type="ARBA" id="ARBA00023274"/>
    </source>
</evidence>
<keyword evidence="5" id="KW-0687">Ribonucleoprotein</keyword>
<dbReference type="InterPro" id="IPR019927">
    <property type="entry name" value="Ribosomal_uL3_bac/org-type"/>
</dbReference>
<keyword evidence="3" id="KW-0694">RNA-binding</keyword>
<evidence type="ECO:0000256" key="4">
    <source>
        <dbReference type="ARBA" id="ARBA00022980"/>
    </source>
</evidence>
<gene>
    <name evidence="7" type="ORF">MNBD_NITROSPINAE02-1927</name>
</gene>
<dbReference type="Gene3D" id="2.40.30.10">
    <property type="entry name" value="Translation factors"/>
    <property type="match status" value="1"/>
</dbReference>
<evidence type="ECO:0000256" key="6">
    <source>
        <dbReference type="SAM" id="MobiDB-lite"/>
    </source>
</evidence>
<keyword evidence="4 7" id="KW-0689">Ribosomal protein</keyword>
<dbReference type="FunFam" id="3.30.160.810:FF:000001">
    <property type="entry name" value="50S ribosomal protein L3"/>
    <property type="match status" value="1"/>
</dbReference>
<dbReference type="SUPFAM" id="SSF50447">
    <property type="entry name" value="Translation proteins"/>
    <property type="match status" value="1"/>
</dbReference>
<sequence>MNGLIGKKVGMTQIFSEKGDEIPVTVIEIGPCPVTQIKTKEKDGYRAAQLAFEPITKKDKKKFAKPKHGHFDKAKVKPHRFLKEFRLEDGDEAKVGDTLNVDIFTDVDFVSVRGVSKGRGFQGVVKRYGQKGASATRGSHEAFRHPGSIGMCEYPARVLKGTRLPGQMGSVNIKVLNLEVVKIFEDKNLLLVKGATPGANGGLLVVSKSYRRKKTSGENNQKKAKKSGK</sequence>
<dbReference type="PANTHER" id="PTHR11229">
    <property type="entry name" value="50S RIBOSOMAL PROTEIN L3"/>
    <property type="match status" value="1"/>
</dbReference>
<dbReference type="Gene3D" id="3.30.160.810">
    <property type="match status" value="1"/>
</dbReference>
<dbReference type="Pfam" id="PF00297">
    <property type="entry name" value="Ribosomal_L3"/>
    <property type="match status" value="1"/>
</dbReference>
<dbReference type="InterPro" id="IPR000597">
    <property type="entry name" value="Ribosomal_uL3"/>
</dbReference>
<feature type="region of interest" description="Disordered" evidence="6">
    <location>
        <begin position="210"/>
        <end position="229"/>
    </location>
</feature>
<evidence type="ECO:0000256" key="1">
    <source>
        <dbReference type="ARBA" id="ARBA00006540"/>
    </source>
</evidence>
<evidence type="ECO:0000256" key="2">
    <source>
        <dbReference type="ARBA" id="ARBA00022730"/>
    </source>
</evidence>
<protein>
    <submittedName>
        <fullName evidence="7">LSU ribosomal protein L3p (L3e)</fullName>
    </submittedName>
</protein>
<dbReference type="FunFam" id="2.40.30.10:FF:000004">
    <property type="entry name" value="50S ribosomal protein L3"/>
    <property type="match status" value="1"/>
</dbReference>
<dbReference type="GO" id="GO:0006412">
    <property type="term" value="P:translation"/>
    <property type="evidence" value="ECO:0007669"/>
    <property type="project" value="InterPro"/>
</dbReference>
<accession>A0A3B1CDM6</accession>
<dbReference type="HAMAP" id="MF_01325_B">
    <property type="entry name" value="Ribosomal_uL3_B"/>
    <property type="match status" value="1"/>
</dbReference>
<reference evidence="7" key="1">
    <citation type="submission" date="2018-06" db="EMBL/GenBank/DDBJ databases">
        <authorList>
            <person name="Zhirakovskaya E."/>
        </authorList>
    </citation>
    <scope>NUCLEOTIDE SEQUENCE</scope>
</reference>
<organism evidence="7">
    <name type="scientific">hydrothermal vent metagenome</name>
    <dbReference type="NCBI Taxonomy" id="652676"/>
    <lineage>
        <taxon>unclassified sequences</taxon>
        <taxon>metagenomes</taxon>
        <taxon>ecological metagenomes</taxon>
    </lineage>
</organism>
<dbReference type="GO" id="GO:0003735">
    <property type="term" value="F:structural constituent of ribosome"/>
    <property type="evidence" value="ECO:0007669"/>
    <property type="project" value="InterPro"/>
</dbReference>
<evidence type="ECO:0000313" key="7">
    <source>
        <dbReference type="EMBL" id="VAX22783.1"/>
    </source>
</evidence>
<dbReference type="GO" id="GO:0019843">
    <property type="term" value="F:rRNA binding"/>
    <property type="evidence" value="ECO:0007669"/>
    <property type="project" value="UniProtKB-KW"/>
</dbReference>
<dbReference type="InterPro" id="IPR009000">
    <property type="entry name" value="Transl_B-barrel_sf"/>
</dbReference>